<evidence type="ECO:0000313" key="2">
    <source>
        <dbReference type="Proteomes" id="UP000034069"/>
    </source>
</evidence>
<dbReference type="Proteomes" id="UP000034069">
    <property type="component" value="Unassembled WGS sequence"/>
</dbReference>
<sequence length="159" mass="17804">MAGRFSSKGHCLDCGARLPLFSSELFCDNCKPVEEEPQRIPYQPRTPDDDGLDINTLAMLSECDVLPKELREFTIEDMRDGEEGYIVPWTIFVDPIGRMMIPANTRVNQKSGGTCITRIRRLGSLVMVSKRTIGDYKWVPGQYGTFGASLNALMPVKLV</sequence>
<dbReference type="AlphaFoldDB" id="A0A0G1GJG2"/>
<name>A0A0G1GJG2_9BACT</name>
<comment type="caution">
    <text evidence="1">The sequence shown here is derived from an EMBL/GenBank/DDBJ whole genome shotgun (WGS) entry which is preliminary data.</text>
</comment>
<proteinExistence type="predicted"/>
<organism evidence="1 2">
    <name type="scientific">Candidatus Collierbacteria bacterium GW2011_GWA1_44_12</name>
    <dbReference type="NCBI Taxonomy" id="1618376"/>
    <lineage>
        <taxon>Bacteria</taxon>
        <taxon>Candidatus Collieribacteriota</taxon>
    </lineage>
</organism>
<accession>A0A0G1GJG2</accession>
<evidence type="ECO:0000313" key="1">
    <source>
        <dbReference type="EMBL" id="KKT34685.1"/>
    </source>
</evidence>
<protein>
    <submittedName>
        <fullName evidence="1">Uncharacterized protein</fullName>
    </submittedName>
</protein>
<dbReference type="EMBL" id="LCHN01000031">
    <property type="protein sequence ID" value="KKT34685.1"/>
    <property type="molecule type" value="Genomic_DNA"/>
</dbReference>
<reference evidence="1 2" key="1">
    <citation type="journal article" date="2015" name="Nature">
        <title>rRNA introns, odd ribosomes, and small enigmatic genomes across a large radiation of phyla.</title>
        <authorList>
            <person name="Brown C.T."/>
            <person name="Hug L.A."/>
            <person name="Thomas B.C."/>
            <person name="Sharon I."/>
            <person name="Castelle C.J."/>
            <person name="Singh A."/>
            <person name="Wilkins M.J."/>
            <person name="Williams K.H."/>
            <person name="Banfield J.F."/>
        </authorList>
    </citation>
    <scope>NUCLEOTIDE SEQUENCE [LARGE SCALE GENOMIC DNA]</scope>
</reference>
<gene>
    <name evidence="1" type="ORF">UW23_C0031G0009</name>
</gene>